<proteinExistence type="inferred from homology"/>
<dbReference type="AlphaFoldDB" id="A0A1G6JXN6"/>
<reference evidence="4 5" key="1">
    <citation type="submission" date="2016-10" db="EMBL/GenBank/DDBJ databases">
        <authorList>
            <person name="Varghese N."/>
            <person name="Submissions S."/>
        </authorList>
    </citation>
    <scope>NUCLEOTIDE SEQUENCE [LARGE SCALE GENOMIC DNA]</scope>
    <source>
        <strain evidence="4 5">WG10</strain>
    </source>
</reference>
<sequence length="294" mass="32441">MDPYYKGAIFALLSAAGFGMTPVLAVFAYAGGVSVYSLLFLRFMMAAVVLFSYIFFNKNEINLDIYDHLKLFVQGGIIYSVFSICYFSAISIISPSLAVLLFYTYPIIVALLSFLINGEKITKRIIFSIVVSFAGLIMLFGENFNNLNKIGILLALGASISYSVYAIYGRHILDTIPLAVTTAYICFFAAFTFLAAGLYQNKLNFSFTPVSWIYVGLITLITVGGFLSFFAGIKLTSPTIVSILGMTEPIMTIILSFIIFSEQFSLIQIIGVGLVLTASTQVLFKKQKKIIKNY</sequence>
<dbReference type="InterPro" id="IPR037185">
    <property type="entry name" value="EmrE-like"/>
</dbReference>
<dbReference type="EMBL" id="FMYT01000003">
    <property type="protein sequence ID" value="SDC23490.1"/>
    <property type="molecule type" value="Genomic_DNA"/>
</dbReference>
<feature type="transmembrane region" description="Helical" evidence="2">
    <location>
        <begin position="100"/>
        <end position="118"/>
    </location>
</feature>
<feature type="domain" description="EamA" evidence="3">
    <location>
        <begin position="150"/>
        <end position="279"/>
    </location>
</feature>
<feature type="transmembrane region" description="Helical" evidence="2">
    <location>
        <begin position="175"/>
        <end position="199"/>
    </location>
</feature>
<evidence type="ECO:0000256" key="2">
    <source>
        <dbReference type="SAM" id="Phobius"/>
    </source>
</evidence>
<dbReference type="RefSeq" id="WP_149796645.1">
    <property type="nucleotide sequence ID" value="NZ_FMYT01000003.1"/>
</dbReference>
<feature type="transmembrane region" description="Helical" evidence="2">
    <location>
        <begin position="77"/>
        <end position="94"/>
    </location>
</feature>
<evidence type="ECO:0000313" key="4">
    <source>
        <dbReference type="EMBL" id="SDC23490.1"/>
    </source>
</evidence>
<dbReference type="PANTHER" id="PTHR22911:SF137">
    <property type="entry name" value="SOLUTE CARRIER FAMILY 35 MEMBER G2-RELATED"/>
    <property type="match status" value="1"/>
</dbReference>
<evidence type="ECO:0000313" key="5">
    <source>
        <dbReference type="Proteomes" id="UP000324896"/>
    </source>
</evidence>
<keyword evidence="2" id="KW-0812">Transmembrane</keyword>
<evidence type="ECO:0000256" key="1">
    <source>
        <dbReference type="ARBA" id="ARBA00007362"/>
    </source>
</evidence>
<dbReference type="Pfam" id="PF00892">
    <property type="entry name" value="EamA"/>
    <property type="match status" value="2"/>
</dbReference>
<feature type="transmembrane region" description="Helical" evidence="2">
    <location>
        <begin position="240"/>
        <end position="260"/>
    </location>
</feature>
<evidence type="ECO:0000259" key="3">
    <source>
        <dbReference type="Pfam" id="PF00892"/>
    </source>
</evidence>
<feature type="transmembrane region" description="Helical" evidence="2">
    <location>
        <begin position="35"/>
        <end position="56"/>
    </location>
</feature>
<dbReference type="Proteomes" id="UP000324896">
    <property type="component" value="Unassembled WGS sequence"/>
</dbReference>
<keyword evidence="2" id="KW-0472">Membrane</keyword>
<dbReference type="InterPro" id="IPR000620">
    <property type="entry name" value="EamA_dom"/>
</dbReference>
<feature type="transmembrane region" description="Helical" evidence="2">
    <location>
        <begin position="266"/>
        <end position="284"/>
    </location>
</feature>
<protein>
    <submittedName>
        <fullName evidence="4">Threonine/homoserine efflux transporter RhtA</fullName>
    </submittedName>
</protein>
<name>A0A1G6JXN6_9FIRM</name>
<gene>
    <name evidence="4" type="ORF">SAMN04488597_103162</name>
</gene>
<dbReference type="GO" id="GO:0016020">
    <property type="term" value="C:membrane"/>
    <property type="evidence" value="ECO:0007669"/>
    <property type="project" value="InterPro"/>
</dbReference>
<organism evidence="4 5">
    <name type="scientific">Halanaerobium congolense</name>
    <dbReference type="NCBI Taxonomy" id="54121"/>
    <lineage>
        <taxon>Bacteria</taxon>
        <taxon>Bacillati</taxon>
        <taxon>Bacillota</taxon>
        <taxon>Clostridia</taxon>
        <taxon>Halanaerobiales</taxon>
        <taxon>Halanaerobiaceae</taxon>
        <taxon>Halanaerobium</taxon>
    </lineage>
</organism>
<dbReference type="PANTHER" id="PTHR22911">
    <property type="entry name" value="ACYL-MALONYL CONDENSING ENZYME-RELATED"/>
    <property type="match status" value="1"/>
</dbReference>
<feature type="transmembrane region" description="Helical" evidence="2">
    <location>
        <begin position="150"/>
        <end position="168"/>
    </location>
</feature>
<accession>A0A1G6JXN6</accession>
<dbReference type="SUPFAM" id="SSF103481">
    <property type="entry name" value="Multidrug resistance efflux transporter EmrE"/>
    <property type="match status" value="2"/>
</dbReference>
<keyword evidence="2" id="KW-1133">Transmembrane helix</keyword>
<feature type="transmembrane region" description="Helical" evidence="2">
    <location>
        <begin position="211"/>
        <end position="233"/>
    </location>
</feature>
<comment type="similarity">
    <text evidence="1">Belongs to the EamA transporter family.</text>
</comment>
<feature type="domain" description="EamA" evidence="3">
    <location>
        <begin position="6"/>
        <end position="140"/>
    </location>
</feature>
<feature type="transmembrane region" description="Helical" evidence="2">
    <location>
        <begin position="125"/>
        <end position="144"/>
    </location>
</feature>